<dbReference type="EMBL" id="CM045767">
    <property type="protein sequence ID" value="KAI7996910.1"/>
    <property type="molecule type" value="Genomic_DNA"/>
</dbReference>
<gene>
    <name evidence="1" type="ORF">LOK49_LG10G02745</name>
</gene>
<name>A0ACC0G9P7_9ERIC</name>
<comment type="caution">
    <text evidence="1">The sequence shown here is derived from an EMBL/GenBank/DDBJ whole genome shotgun (WGS) entry which is preliminary data.</text>
</comment>
<evidence type="ECO:0000313" key="1">
    <source>
        <dbReference type="EMBL" id="KAI7996910.1"/>
    </source>
</evidence>
<accession>A0ACC0G9P7</accession>
<keyword evidence="2" id="KW-1185">Reference proteome</keyword>
<sequence>MEDCEKVNLIEEEPSPRRTSPVVDEISSTTRMMVQGEGSSSHDQPVAIADELLSVVVESPRPPPFCLSDIMKGGGEFGEPCGESSSNTKPEHKIQRIPQMLWRKNETKKYYQPHLVSIGPYYHNNINLKSFEKFKIQFTREFVKSCDPPDITELYNKVAEVAGEARSCYAEGTTKEIDDTTFTEMMFLDGCFILQFIRCIVKTEKGQMEMMMSHDIAKVKRDLFLLGNQLPLIVLRALTMATKSALFDGTKGSYSIPIFIKKIRETRYSNIPPVEPEHYNNHLLQYMWEDYVHHYYISSRNWGKQDSGSNRHKFPRHSAMDLKMVGIRFWPSYCDDLSYIAFKSTWTGGILILPKINIDDATISLLHNLIAYEQCPDTGASCLWVTNYICFLDSIIDSANDVKELKYAGIISNFLGNDEEVVKVIHGMAAGLVPDCRNTCHSEVKLRIKEYHSHKGKTRIASWI</sequence>
<protein>
    <submittedName>
        <fullName evidence="1">UPF0481 protein</fullName>
    </submittedName>
</protein>
<evidence type="ECO:0000313" key="2">
    <source>
        <dbReference type="Proteomes" id="UP001060215"/>
    </source>
</evidence>
<dbReference type="Proteomes" id="UP001060215">
    <property type="component" value="Chromosome 10"/>
</dbReference>
<reference evidence="1 2" key="1">
    <citation type="journal article" date="2022" name="Plant J.">
        <title>Chromosome-level genome of Camellia lanceoleosa provides a valuable resource for understanding genome evolution and self-incompatibility.</title>
        <authorList>
            <person name="Gong W."/>
            <person name="Xiao S."/>
            <person name="Wang L."/>
            <person name="Liao Z."/>
            <person name="Chang Y."/>
            <person name="Mo W."/>
            <person name="Hu G."/>
            <person name="Li W."/>
            <person name="Zhao G."/>
            <person name="Zhu H."/>
            <person name="Hu X."/>
            <person name="Ji K."/>
            <person name="Xiang X."/>
            <person name="Song Q."/>
            <person name="Yuan D."/>
            <person name="Jin S."/>
            <person name="Zhang L."/>
        </authorList>
    </citation>
    <scope>NUCLEOTIDE SEQUENCE [LARGE SCALE GENOMIC DNA]</scope>
    <source>
        <strain evidence="1">SQ_2022a</strain>
    </source>
</reference>
<organism evidence="1 2">
    <name type="scientific">Camellia lanceoleosa</name>
    <dbReference type="NCBI Taxonomy" id="1840588"/>
    <lineage>
        <taxon>Eukaryota</taxon>
        <taxon>Viridiplantae</taxon>
        <taxon>Streptophyta</taxon>
        <taxon>Embryophyta</taxon>
        <taxon>Tracheophyta</taxon>
        <taxon>Spermatophyta</taxon>
        <taxon>Magnoliopsida</taxon>
        <taxon>eudicotyledons</taxon>
        <taxon>Gunneridae</taxon>
        <taxon>Pentapetalae</taxon>
        <taxon>asterids</taxon>
        <taxon>Ericales</taxon>
        <taxon>Theaceae</taxon>
        <taxon>Camellia</taxon>
    </lineage>
</organism>
<proteinExistence type="predicted"/>